<dbReference type="InterPro" id="IPR059179">
    <property type="entry name" value="MLKL-like_MCAfunc"/>
</dbReference>
<dbReference type="InterPro" id="IPR056694">
    <property type="entry name" value="DUF7792"/>
</dbReference>
<reference evidence="2" key="2">
    <citation type="submission" date="2021-02" db="EMBL/GenBank/DDBJ databases">
        <authorList>
            <person name="Kimball J.A."/>
            <person name="Haas M.W."/>
            <person name="Macchietto M."/>
            <person name="Kono T."/>
            <person name="Duquette J."/>
            <person name="Shao M."/>
        </authorList>
    </citation>
    <scope>NUCLEOTIDE SEQUENCE</scope>
    <source>
        <tissue evidence="2">Fresh leaf tissue</tissue>
    </source>
</reference>
<reference evidence="2" key="1">
    <citation type="journal article" date="2021" name="bioRxiv">
        <title>Whole Genome Assembly and Annotation of Northern Wild Rice, Zizania palustris L., Supports a Whole Genome Duplication in the Zizania Genus.</title>
        <authorList>
            <person name="Haas M."/>
            <person name="Kono T."/>
            <person name="Macchietto M."/>
            <person name="Millas R."/>
            <person name="McGilp L."/>
            <person name="Shao M."/>
            <person name="Duquette J."/>
            <person name="Hirsch C.N."/>
            <person name="Kimball J."/>
        </authorList>
    </citation>
    <scope>NUCLEOTIDE SEQUENCE</scope>
    <source>
        <tissue evidence="2">Fresh leaf tissue</tissue>
    </source>
</reference>
<comment type="caution">
    <text evidence="2">The sequence shown here is derived from an EMBL/GenBank/DDBJ whole genome shotgun (WGS) entry which is preliminary data.</text>
</comment>
<feature type="domain" description="DUF7792" evidence="1">
    <location>
        <begin position="12"/>
        <end position="120"/>
    </location>
</feature>
<evidence type="ECO:0000313" key="2">
    <source>
        <dbReference type="EMBL" id="KAG8090437.1"/>
    </source>
</evidence>
<organism evidence="2 3">
    <name type="scientific">Zizania palustris</name>
    <name type="common">Northern wild rice</name>
    <dbReference type="NCBI Taxonomy" id="103762"/>
    <lineage>
        <taxon>Eukaryota</taxon>
        <taxon>Viridiplantae</taxon>
        <taxon>Streptophyta</taxon>
        <taxon>Embryophyta</taxon>
        <taxon>Tracheophyta</taxon>
        <taxon>Spermatophyta</taxon>
        <taxon>Magnoliopsida</taxon>
        <taxon>Liliopsida</taxon>
        <taxon>Poales</taxon>
        <taxon>Poaceae</taxon>
        <taxon>BOP clade</taxon>
        <taxon>Oryzoideae</taxon>
        <taxon>Oryzeae</taxon>
        <taxon>Zizaniinae</taxon>
        <taxon>Zizania</taxon>
    </lineage>
</organism>
<evidence type="ECO:0000313" key="3">
    <source>
        <dbReference type="Proteomes" id="UP000729402"/>
    </source>
</evidence>
<name>A0A8J5WL69_ZIZPA</name>
<dbReference type="AlphaFoldDB" id="A0A8J5WL69"/>
<dbReference type="PANTHER" id="PTHR35832:SF6">
    <property type="entry name" value="EXPRESSED PROTEIN"/>
    <property type="match status" value="1"/>
</dbReference>
<dbReference type="Pfam" id="PF25055">
    <property type="entry name" value="DUF7792"/>
    <property type="match status" value="1"/>
</dbReference>
<dbReference type="CDD" id="cd21037">
    <property type="entry name" value="MLKL_NTD"/>
    <property type="match status" value="1"/>
</dbReference>
<dbReference type="EMBL" id="JAAALK010000081">
    <property type="protein sequence ID" value="KAG8090437.1"/>
    <property type="molecule type" value="Genomic_DNA"/>
</dbReference>
<dbReference type="OrthoDB" id="696697at2759"/>
<keyword evidence="3" id="KW-1185">Reference proteome</keyword>
<sequence length="283" mass="30861">MEALNLVSSVATVVNIVQDITKAVKTVSRNRESCQELAERVNDIGEVLKELDPDGSSPSTSAAAATRRLVRRLEGALGRALKLVRSCQKGSVIRPYSPLVGDSPIEDVNAEIDRCLLDVLGIANLVLVSRLDHKLNAAAGGDPNPTTTDHVIHVTEDNYENDEMAGSRDIIGDDDNYEMTTAAVEITCMHDHQDQRMPPASSNGYHYCTCIQHGLAGCYYQLPPPSSHDGYHHYHYYCTCSIHGVAGCYYHSRSPSYYSSQRVGSATTTPTLAPSCDHSMHVL</sequence>
<dbReference type="Proteomes" id="UP000729402">
    <property type="component" value="Unassembled WGS sequence"/>
</dbReference>
<protein>
    <recommendedName>
        <fullName evidence="1">DUF7792 domain-containing protein</fullName>
    </recommendedName>
</protein>
<dbReference type="PANTHER" id="PTHR35832">
    <property type="entry name" value="OS12G0248400 PROTEIN-RELATED"/>
    <property type="match status" value="1"/>
</dbReference>
<evidence type="ECO:0000259" key="1">
    <source>
        <dbReference type="Pfam" id="PF25055"/>
    </source>
</evidence>
<accession>A0A8J5WL69</accession>
<gene>
    <name evidence="2" type="ORF">GUJ93_ZPchr0011g28894</name>
</gene>
<proteinExistence type="predicted"/>